<keyword evidence="4" id="KW-1185">Reference proteome</keyword>
<reference evidence="3" key="1">
    <citation type="journal article" date="2020" name="bioRxiv">
        <title>Comparative genomics of Chlamydomonas.</title>
        <authorList>
            <person name="Craig R.J."/>
            <person name="Hasan A.R."/>
            <person name="Ness R.W."/>
            <person name="Keightley P.D."/>
        </authorList>
    </citation>
    <scope>NUCLEOTIDE SEQUENCE</scope>
    <source>
        <strain evidence="3">CCAP 11/173</strain>
    </source>
</reference>
<feature type="compositionally biased region" description="Basic and acidic residues" evidence="1">
    <location>
        <begin position="197"/>
        <end position="207"/>
    </location>
</feature>
<feature type="region of interest" description="Disordered" evidence="1">
    <location>
        <begin position="1"/>
        <end position="126"/>
    </location>
</feature>
<sequence>MLRPPVAHGEASHGLNDSGRVKGRARLDDNNSAQSTPVKHQERSGPAGPWPSPQSVHATPASTGQAPSGLPPLPASRLHLAEGSHAGPSTQPASHTAQQHHGGVRRHPHHEDLQPSGPPPRPRRAEPEAQWITRGITGGGASHGAGSAYAGSYYAGSHAGISGGGAGHDAGGRWASSSGGGGNQTASSSGGVSEGPDADRRFHDSFNSHRSPGKMPDYLKVYTVPKDVQYEEDIIVEPIIQSLGLGDKALEARIVEQMSNLYDFFRRLKDQDADEIRGLQAALVARDADVRGLRLELEREQQHHKQQMAAAAAAKQQGLQQQLPSPPSPSRWKQGAPEEAVARSYGSPAKPQPSPTRGKAAAGAPVVSLMVPPVLSPARPFFKWWANVWHCYQRRTTLWLSIAFFLLLILAIGLLAGLLSRGSGDSGGTPVVVPYTGTGPVVTSLWSDGLAFTVNMSAGATAFYALVPRVSFMTTNFTPSAEDVRALMRGPAGASRLAAVASACGERTTTQARQFTWMVADSGVSSGGSGGGSGSPSSATAYCEVPGSLTGACALCPEVRPGSSYMLLVAFGGSESLFQLPLTTAPDTMLPSAQPSGSPSASRAPNFSVSPNARATGPSSLAISLTLASPGIVRYLVMHTVLYAQSGGTFVSFASDDPVAGDTLSLMAAPFSGVVGVGGAVAAGAVNVTQAGVTTTISVDGFSNVSIPSGALGSCACVAAGGGVAGSCTCAMPAPCLGAMCNSGPSALAPGATYKVFVSASSPDGSTAAASTNGPVLAGVVTTAADTAAPVLGPGTGVPAGAVMPTGATLSGIALDTSGIVYVMVVQPFATTPQQAIPAGTATSFTEQSSAATRRRGLWATLADGAVEIPQPVQAENDAWLQQQHRRRLLQSSPPAVQSTLQAASTSGGGALVVVDPLPSSQVFMPSCPRTVACDTAKIDAAYLRSGYELLAAPTRCLVLANVRDGPTSQLLAGLTNDTTYTLRLITEDANRNQRAYSAQLRTVDLRPPVVLSVQVAPGFRAFNLTVTLSEPGAVTAFLYTTAAAASLSFGTQTSYPPSSQGAVIQSASAATTVSAPDTPAPSGLTAYTLVFNDPSIAAKTNYSVALFAQDLPGNVQPQVKVVPVSTEDNMPPVWLAAAAAPGPYDVRLSGTTDEGALVQWFLLPGSVACPTTAQLYSFVDSLPTITGSYGFMARGSVATMGAPAAFAFNTSGLADAHNYTACMIAQDVSPQRNRQVLPPQRVMFTTQDRTPPLLAAAAISGTDGSFTCDRARFICRLDLNVSLSEAGTALLALQYSPPPTVFLSAAALLTMNLSDPAPGVLRAGNLDFGAGGAWQQLPLNTLASGRTYSLSIAAADAAGNIQPALVTLTLTAPDVMPPSITRATAFSTADTVITANVTLSEAPSTVLWMAAPASTASTPPDAATVVAAATSAQQPLAGTAPYAPANNTAGQGFATFAVSGLAPGQVYNLYLVGRDAAGNTQTVVTTVANIRTSDSSPPAILAFNSTTASSGNRLTLGVNASKAGTLFFLAIRAGGPVPTRQQLLQPSTYPAPAFANFSGSVSVPAAWAVASARLCVADGASFQIWAVLEDMEGTFPGRTPNYSNVTRATQVLNDTSAGACAPRAAMRAVRLDVALSSGSLGWPVSRLMPANDTTGGSGSGSGSNSSWVQDFALVGGLGGAVGGTGAVVASVEGLPLGAFVFQPSRPLPASIRVVLQTPTLYLEPPAVAAAAPADTGRVLRFAFQLLDTAQRSTVGGSGLRLVPSLTTSLATTSDGRLVLPECALDSGTGSGGGVSGTSAAAGATTLVGGAGTCSVEVPAQVFPVPGGSAAASLQVDLYNGSTLLVSSAALAVTLQSANTVSVAAPANGTTLLLSLPSRSLRAGETFRATLTAVVSSLQPITGFSLPLHYRSSRLSFVRAERSPLWGELDAVPVPDAAVSNGMQLWLTSLSRTLQDASYVGQAVPLLDVYFTLMVDASSVPAGGGLTVPLLSLFTNDTALYPYSTAPAVRLLDFLTAGGSGGSTAATAAAFVVAPKPLALFSYLPNHDLFNTAVLDGSTITSPIQALVVSDWADPANATLAAPAAASVATGCTCTAPSELAAALSLDSACRVLLRSAHTQPAKQAALSVDCSGLAAAAGFTATPLKAQVAVTVWYPGTFRADASDPDKVLSSLLPLNVPAATASSCSDRYQSTQLQLYATWFNGGNGGPPDYVSLVDVSRLVANWTSDAPQALRISGTTAVGLAATPGATVSALAADGSLLASLRLVVSDTPVCVESLDAVALTEVTIAAADGASSLPAAGNKWRLRFTPLQQLNWEKATARVSVFASLSDGTTLPVSRNSVTTAVQPPTTANNSSGIPFRLQALAGFPSISLTVNASFGAPAVCGPYLQSRWAACGGSLPMAAGPGVVQVALPRPTAISAMLVSSTSIAPAGSGAAQAPISVPVRASLTVLVAFDDGRVRDMTADSRLEVLVSQGADLCAVQRDATTNSPYVQAIASASAAGGLCRLDARLTFAGLPQLTASNSTQVVTLAALQVFVVDGAMAPASPPAYALNSSSLTDLASTDVPLRLFKCDFSHYMPASVWVMGRLSSCGASCTLADLNNPSATSLSLFSTASVALAPNPRNARLANVLSPIRPGSTTLTVSFGSGAATASFNVSVEDTFVRGWPRVTNITDSGFLISANMTSAAFRVTYLVRQPAVSGDAVPSAAEVERVGVSLSAGTQLPGGATLMSAALSSLAPASNYTVYLAVRQGPQLLDTVVAITSVLTPDNVAPTFAGVGGVQNLTVDSQRFSMRLPVALSEAGNITFAIYRNASCINGLDQVTVENILSGAPLPAARCTCSDTSTCAPVVVGSAALSSDVLADTLSLSGLLPPNPYSVLRGATEAQLTCRTDPLPAPASTSHALYLVAADDLPTYRGWNVTCNPPNASPGSTCDAAAPAPCAVVPPPAGSPLAMAPNNLQALPYTALALKPGGLAQPGASTRPVLGSFDLPAGDRVAFDPAATNITATAATITFAFRVTRVAAVQYRLDQFNGASVFSGVLPVFDPSVPYSVSISRTCSGGLLSEPSYTLWYWATDVYGKSSPAVAASVVLQ</sequence>
<evidence type="ECO:0000256" key="1">
    <source>
        <dbReference type="SAM" id="MobiDB-lite"/>
    </source>
</evidence>
<protein>
    <recommendedName>
        <fullName evidence="5">Fibronectin type-III domain-containing protein</fullName>
    </recommendedName>
</protein>
<dbReference type="Proteomes" id="UP000613740">
    <property type="component" value="Unassembled WGS sequence"/>
</dbReference>
<proteinExistence type="predicted"/>
<keyword evidence="2" id="KW-1133">Transmembrane helix</keyword>
<accession>A0A835WJR1</accession>
<evidence type="ECO:0008006" key="5">
    <source>
        <dbReference type="Google" id="ProtNLM"/>
    </source>
</evidence>
<evidence type="ECO:0000256" key="2">
    <source>
        <dbReference type="SAM" id="Phobius"/>
    </source>
</evidence>
<feature type="transmembrane region" description="Helical" evidence="2">
    <location>
        <begin position="398"/>
        <end position="419"/>
    </location>
</feature>
<feature type="compositionally biased region" description="Low complexity" evidence="1">
    <location>
        <begin position="591"/>
        <end position="605"/>
    </location>
</feature>
<feature type="region of interest" description="Disordered" evidence="1">
    <location>
        <begin position="588"/>
        <end position="610"/>
    </location>
</feature>
<comment type="caution">
    <text evidence="3">The sequence shown here is derived from an EMBL/GenBank/DDBJ whole genome shotgun (WGS) entry which is preliminary data.</text>
</comment>
<organism evidence="3 4">
    <name type="scientific">Chlamydomonas schloesseri</name>
    <dbReference type="NCBI Taxonomy" id="2026947"/>
    <lineage>
        <taxon>Eukaryota</taxon>
        <taxon>Viridiplantae</taxon>
        <taxon>Chlorophyta</taxon>
        <taxon>core chlorophytes</taxon>
        <taxon>Chlorophyceae</taxon>
        <taxon>CS clade</taxon>
        <taxon>Chlamydomonadales</taxon>
        <taxon>Chlamydomonadaceae</taxon>
        <taxon>Chlamydomonas</taxon>
    </lineage>
</organism>
<dbReference type="EMBL" id="JAEHOD010000017">
    <property type="protein sequence ID" value="KAG2448563.1"/>
    <property type="molecule type" value="Genomic_DNA"/>
</dbReference>
<dbReference type="OrthoDB" id="537551at2759"/>
<name>A0A835WJR1_9CHLO</name>
<gene>
    <name evidence="3" type="ORF">HYH02_006454</name>
</gene>
<feature type="compositionally biased region" description="Polar residues" evidence="1">
    <location>
        <begin position="87"/>
        <end position="99"/>
    </location>
</feature>
<keyword evidence="2" id="KW-0812">Transmembrane</keyword>
<feature type="compositionally biased region" description="Low complexity" evidence="1">
    <location>
        <begin position="307"/>
        <end position="323"/>
    </location>
</feature>
<feature type="region of interest" description="Disordered" evidence="1">
    <location>
        <begin position="299"/>
        <end position="360"/>
    </location>
</feature>
<evidence type="ECO:0000313" key="4">
    <source>
        <dbReference type="Proteomes" id="UP000613740"/>
    </source>
</evidence>
<feature type="region of interest" description="Disordered" evidence="1">
    <location>
        <begin position="164"/>
        <end position="216"/>
    </location>
</feature>
<keyword evidence="2" id="KW-0472">Membrane</keyword>
<feature type="compositionally biased region" description="Polar residues" evidence="1">
    <location>
        <begin position="53"/>
        <end position="66"/>
    </location>
</feature>
<evidence type="ECO:0000313" key="3">
    <source>
        <dbReference type="EMBL" id="KAG2448563.1"/>
    </source>
</evidence>